<dbReference type="OrthoDB" id="9930304at2"/>
<dbReference type="AlphaFoldDB" id="D6XWU8"/>
<protein>
    <submittedName>
        <fullName evidence="1">Uncharacterized protein</fullName>
    </submittedName>
</protein>
<evidence type="ECO:0000313" key="1">
    <source>
        <dbReference type="EMBL" id="ADH99924.1"/>
    </source>
</evidence>
<keyword evidence="2" id="KW-1185">Reference proteome</keyword>
<dbReference type="Proteomes" id="UP000000271">
    <property type="component" value="Chromosome"/>
</dbReference>
<gene>
    <name evidence="1" type="ordered locus">Bsel_2422</name>
</gene>
<dbReference type="KEGG" id="bse:Bsel_2422"/>
<dbReference type="RefSeq" id="WP_013173346.1">
    <property type="nucleotide sequence ID" value="NC_014219.1"/>
</dbReference>
<evidence type="ECO:0000313" key="2">
    <source>
        <dbReference type="Proteomes" id="UP000000271"/>
    </source>
</evidence>
<accession>D6XWU8</accession>
<reference evidence="1" key="1">
    <citation type="submission" date="2009-10" db="EMBL/GenBank/DDBJ databases">
        <title>Complete sequence of Bacillus selenitireducens MLS10.</title>
        <authorList>
            <consortium name="US DOE Joint Genome Institute"/>
            <person name="Lucas S."/>
            <person name="Copeland A."/>
            <person name="Lapidus A."/>
            <person name="Glavina del Rio T."/>
            <person name="Dalin E."/>
            <person name="Tice H."/>
            <person name="Bruce D."/>
            <person name="Goodwin L."/>
            <person name="Pitluck S."/>
            <person name="Sims D."/>
            <person name="Brettin T."/>
            <person name="Detter J.C."/>
            <person name="Han C."/>
            <person name="Larimer F."/>
            <person name="Land M."/>
            <person name="Hauser L."/>
            <person name="Kyrpides N."/>
            <person name="Ovchinnikova G."/>
            <person name="Stolz J."/>
        </authorList>
    </citation>
    <scope>NUCLEOTIDE SEQUENCE [LARGE SCALE GENOMIC DNA]</scope>
    <source>
        <strain evidence="1">MLS10</strain>
    </source>
</reference>
<organism evidence="1 2">
    <name type="scientific">Bacillus selenitireducens (strain ATCC 700615 / DSM 15326 / MLS10)</name>
    <dbReference type="NCBI Taxonomy" id="439292"/>
    <lineage>
        <taxon>Bacteria</taxon>
        <taxon>Bacillati</taxon>
        <taxon>Bacillota</taxon>
        <taxon>Bacilli</taxon>
        <taxon>Bacillales</taxon>
        <taxon>Bacillaceae</taxon>
        <taxon>Salisediminibacterium</taxon>
    </lineage>
</organism>
<name>D6XWU8_BACIE</name>
<sequence length="48" mass="5996">MQKRREVNFHDFLSDVQRMHTEEMMVRDEDKELMKAKEQESQPSYLFF</sequence>
<dbReference type="EMBL" id="CP001791">
    <property type="protein sequence ID" value="ADH99924.1"/>
    <property type="molecule type" value="Genomic_DNA"/>
</dbReference>
<proteinExistence type="predicted"/>
<dbReference type="HOGENOM" id="CLU_3149455_0_0_9"/>